<dbReference type="InterPro" id="IPR025862">
    <property type="entry name" value="SelA_trans_N_dom"/>
</dbReference>
<dbReference type="NCBIfam" id="TIGR00474">
    <property type="entry name" value="selA"/>
    <property type="match status" value="1"/>
</dbReference>
<evidence type="ECO:0000256" key="9">
    <source>
        <dbReference type="PIRSR" id="PIRSR618319-50"/>
    </source>
</evidence>
<accession>A0A923KS98</accession>
<dbReference type="SUPFAM" id="SSF53383">
    <property type="entry name" value="PLP-dependent transferases"/>
    <property type="match status" value="1"/>
</dbReference>
<gene>
    <name evidence="8" type="primary">selA</name>
    <name evidence="11" type="ORF">GH810_07455</name>
</gene>
<dbReference type="InterPro" id="IPR018319">
    <property type="entry name" value="SelA-like"/>
</dbReference>
<evidence type="ECO:0000256" key="5">
    <source>
        <dbReference type="ARBA" id="ARBA00022917"/>
    </source>
</evidence>
<dbReference type="Proteomes" id="UP000616595">
    <property type="component" value="Unassembled WGS sequence"/>
</dbReference>
<dbReference type="GO" id="GO:0001717">
    <property type="term" value="P:conversion of seryl-tRNAsec to selenocys-tRNAsec"/>
    <property type="evidence" value="ECO:0007669"/>
    <property type="project" value="UniProtKB-UniRule"/>
</dbReference>
<name>A0A923KS98_9FIRM</name>
<comment type="caution">
    <text evidence="11">The sequence shown here is derived from an EMBL/GenBank/DDBJ whole genome shotgun (WGS) entry which is preliminary data.</text>
</comment>
<evidence type="ECO:0000313" key="12">
    <source>
        <dbReference type="Proteomes" id="UP000616595"/>
    </source>
</evidence>
<dbReference type="Pfam" id="PF12390">
    <property type="entry name" value="Se-cys_synth_N"/>
    <property type="match status" value="1"/>
</dbReference>
<comment type="pathway">
    <text evidence="8">Aminoacyl-tRNA biosynthesis; selenocysteinyl-tRNA(Sec) biosynthesis; selenocysteinyl-tRNA(Sec) from L-seryl-tRNA(Sec) (bacterial route): step 1/1.</text>
</comment>
<keyword evidence="6 8" id="KW-0711">Selenium</keyword>
<dbReference type="GO" id="GO:0001514">
    <property type="term" value="P:selenocysteine incorporation"/>
    <property type="evidence" value="ECO:0007669"/>
    <property type="project" value="UniProtKB-UniRule"/>
</dbReference>
<evidence type="ECO:0000256" key="6">
    <source>
        <dbReference type="ARBA" id="ARBA00023266"/>
    </source>
</evidence>
<dbReference type="OrthoDB" id="9787096at2"/>
<evidence type="ECO:0000259" key="10">
    <source>
        <dbReference type="Pfam" id="PF12390"/>
    </source>
</evidence>
<evidence type="ECO:0000256" key="2">
    <source>
        <dbReference type="ARBA" id="ARBA00022490"/>
    </source>
</evidence>
<dbReference type="EC" id="2.9.1.1" evidence="8"/>
<dbReference type="EMBL" id="WJBD01000007">
    <property type="protein sequence ID" value="MBC3888142.1"/>
    <property type="molecule type" value="Genomic_DNA"/>
</dbReference>
<dbReference type="PANTHER" id="PTHR32328">
    <property type="entry name" value="L-SERYL-TRNA(SEC) SELENIUM TRANSFERASE"/>
    <property type="match status" value="1"/>
</dbReference>
<protein>
    <recommendedName>
        <fullName evidence="8">L-seryl-tRNA(Sec) selenium transferase</fullName>
        <ecNumber evidence="8">2.9.1.1</ecNumber>
    </recommendedName>
    <alternativeName>
        <fullName evidence="8">Selenocysteine synthase</fullName>
        <shortName evidence="8">Sec synthase</shortName>
    </alternativeName>
    <alternativeName>
        <fullName evidence="8">Selenocysteinyl-tRNA(Sec) synthase</fullName>
    </alternativeName>
</protein>
<keyword evidence="4 8" id="KW-0663">Pyridoxal phosphate</keyword>
<feature type="domain" description="L-seryl-tRNA selenium transferase N-terminal" evidence="10">
    <location>
        <begin position="6"/>
        <end position="45"/>
    </location>
</feature>
<comment type="cofactor">
    <cofactor evidence="1 8 9">
        <name>pyridoxal 5'-phosphate</name>
        <dbReference type="ChEBI" id="CHEBI:597326"/>
    </cofactor>
</comment>
<reference evidence="11" key="1">
    <citation type="submission" date="2019-10" db="EMBL/GenBank/DDBJ databases">
        <authorList>
            <person name="Ross D.E."/>
            <person name="Gulliver D."/>
        </authorList>
    </citation>
    <scope>NUCLEOTIDE SEQUENCE</scope>
    <source>
        <strain evidence="11">DER-2019</strain>
    </source>
</reference>
<sequence>MDKDSLRAIPKIDELLKEPQMIMAIEQHGKTVVVDCARSVTDRKRQQIILGNHKEPINRNQLIQEIEALIKNKMQRHLRPVINGTGIILHTNLGRAVLSESAAQAAYDVARNYSTLEYNIATGERGSRYSHVDSLLKELCGCESAMVVNNNAAAVLLVLNTLAKHQQVIVSRGELVEIGGAFRVPEVMEQSGAILVEVGSTNKTKKSDYENALSYENTGALLKVHTSNYKIIGFTEEVTLQELAEIGKNHDIPVVYDLGSGGFFKAEEYHLKDEPNVPESIQTGADIICFSGDKLLGGPQAGIIVGKKKYIDAMKKNPLTRAIRVDKMTLAALEATLMLYLDRDKAEKEIPILANLLVTKESLFKKAEQFAALLKNNAMIACEIIEDFGQVGGGSMPNQMIPSVCVSIKAKGFSENALDRKLNNAETPIIGRIHKDLYLLDMRTIESKDFETIAMALANLAE</sequence>
<keyword evidence="12" id="KW-1185">Reference proteome</keyword>
<dbReference type="InterPro" id="IPR015424">
    <property type="entry name" value="PyrdxlP-dep_Trfase"/>
</dbReference>
<keyword evidence="5 8" id="KW-0648">Protein biosynthesis</keyword>
<dbReference type="Pfam" id="PF03841">
    <property type="entry name" value="SelA"/>
    <property type="match status" value="1"/>
</dbReference>
<evidence type="ECO:0000313" key="11">
    <source>
        <dbReference type="EMBL" id="MBC3888142.1"/>
    </source>
</evidence>
<keyword evidence="2 8" id="KW-0963">Cytoplasm</keyword>
<dbReference type="AlphaFoldDB" id="A0A923KS98"/>
<comment type="catalytic activity">
    <reaction evidence="8">
        <text>L-seryl-tRNA(Sec) + selenophosphate + H(+) = L-selenocysteinyl-tRNA(Sec) + phosphate</text>
        <dbReference type="Rhea" id="RHEA:22728"/>
        <dbReference type="Rhea" id="RHEA-COMP:9742"/>
        <dbReference type="Rhea" id="RHEA-COMP:9743"/>
        <dbReference type="ChEBI" id="CHEBI:15378"/>
        <dbReference type="ChEBI" id="CHEBI:16144"/>
        <dbReference type="ChEBI" id="CHEBI:43474"/>
        <dbReference type="ChEBI" id="CHEBI:78533"/>
        <dbReference type="ChEBI" id="CHEBI:78573"/>
        <dbReference type="EC" id="2.9.1.1"/>
    </reaction>
</comment>
<dbReference type="InterPro" id="IPR015421">
    <property type="entry name" value="PyrdxlP-dep_Trfase_major"/>
</dbReference>
<evidence type="ECO:0000256" key="3">
    <source>
        <dbReference type="ARBA" id="ARBA00022679"/>
    </source>
</evidence>
<dbReference type="Gene3D" id="3.90.1150.180">
    <property type="match status" value="1"/>
</dbReference>
<dbReference type="InterPro" id="IPR004534">
    <property type="entry name" value="SelA_trans"/>
</dbReference>
<organism evidence="11 12">
    <name type="scientific">Acetobacterium paludosum</name>
    <dbReference type="NCBI Taxonomy" id="52693"/>
    <lineage>
        <taxon>Bacteria</taxon>
        <taxon>Bacillati</taxon>
        <taxon>Bacillota</taxon>
        <taxon>Clostridia</taxon>
        <taxon>Eubacteriales</taxon>
        <taxon>Eubacteriaceae</taxon>
        <taxon>Acetobacterium</taxon>
    </lineage>
</organism>
<comment type="similarity">
    <text evidence="7 8">Belongs to the SelA family.</text>
</comment>
<feature type="modified residue" description="N6-(pyridoxal phosphate)lysine" evidence="8 9">
    <location>
        <position position="294"/>
    </location>
</feature>
<reference evidence="11" key="2">
    <citation type="submission" date="2020-10" db="EMBL/GenBank/DDBJ databases">
        <title>Comparative genomics of the Acetobacterium genus.</title>
        <authorList>
            <person name="Marshall C."/>
            <person name="May H."/>
            <person name="Norman S."/>
        </authorList>
    </citation>
    <scope>NUCLEOTIDE SEQUENCE</scope>
    <source>
        <strain evidence="11">DER-2019</strain>
    </source>
</reference>
<evidence type="ECO:0000256" key="1">
    <source>
        <dbReference type="ARBA" id="ARBA00001933"/>
    </source>
</evidence>
<evidence type="ECO:0000256" key="4">
    <source>
        <dbReference type="ARBA" id="ARBA00022898"/>
    </source>
</evidence>
<evidence type="ECO:0000256" key="7">
    <source>
        <dbReference type="ARBA" id="ARBA00044507"/>
    </source>
</evidence>
<keyword evidence="3 8" id="KW-0808">Transferase</keyword>
<proteinExistence type="inferred from homology"/>
<comment type="function">
    <text evidence="8">Converts seryl-tRNA(Sec) to selenocysteinyl-tRNA(Sec) required for selenoprotein biosynthesis.</text>
</comment>
<dbReference type="GO" id="GO:0005737">
    <property type="term" value="C:cytoplasm"/>
    <property type="evidence" value="ECO:0007669"/>
    <property type="project" value="UniProtKB-SubCell"/>
</dbReference>
<dbReference type="GO" id="GO:0004125">
    <property type="term" value="F:L-seryl-tRNA(Sec) selenium transferase activity"/>
    <property type="evidence" value="ECO:0007669"/>
    <property type="project" value="UniProtKB-UniRule"/>
</dbReference>
<dbReference type="Gene3D" id="3.40.640.10">
    <property type="entry name" value="Type I PLP-dependent aspartate aminotransferase-like (Major domain)"/>
    <property type="match status" value="1"/>
</dbReference>
<dbReference type="HAMAP" id="MF_00423">
    <property type="entry name" value="SelA"/>
    <property type="match status" value="1"/>
</dbReference>
<dbReference type="PANTHER" id="PTHR32328:SF0">
    <property type="entry name" value="L-SERYL-TRNA(SEC) SELENIUM TRANSFERASE"/>
    <property type="match status" value="1"/>
</dbReference>
<dbReference type="RefSeq" id="WP_148567481.1">
    <property type="nucleotide sequence ID" value="NZ_RXYA01000010.1"/>
</dbReference>
<evidence type="ECO:0000256" key="8">
    <source>
        <dbReference type="HAMAP-Rule" id="MF_00423"/>
    </source>
</evidence>
<comment type="subcellular location">
    <subcellularLocation>
        <location evidence="8">Cytoplasm</location>
    </subcellularLocation>
</comment>